<gene>
    <name evidence="2" type="ORF">O3W52_04290</name>
</gene>
<evidence type="ECO:0000313" key="2">
    <source>
        <dbReference type="EMBL" id="MCZ4089305.1"/>
    </source>
</evidence>
<accession>A0ABT4KBF4</accession>
<organism evidence="2 3">
    <name type="scientific">Sinorhizobium psoraleae</name>
    <dbReference type="NCBI Taxonomy" id="520838"/>
    <lineage>
        <taxon>Bacteria</taxon>
        <taxon>Pseudomonadati</taxon>
        <taxon>Pseudomonadota</taxon>
        <taxon>Alphaproteobacteria</taxon>
        <taxon>Hyphomicrobiales</taxon>
        <taxon>Rhizobiaceae</taxon>
        <taxon>Sinorhizobium/Ensifer group</taxon>
        <taxon>Sinorhizobium</taxon>
    </lineage>
</organism>
<evidence type="ECO:0000313" key="3">
    <source>
        <dbReference type="Proteomes" id="UP001079430"/>
    </source>
</evidence>
<proteinExistence type="predicted"/>
<name>A0ABT4KBF4_9HYPH</name>
<evidence type="ECO:0008006" key="4">
    <source>
        <dbReference type="Google" id="ProtNLM"/>
    </source>
</evidence>
<evidence type="ECO:0000256" key="1">
    <source>
        <dbReference type="SAM" id="MobiDB-lite"/>
    </source>
</evidence>
<dbReference type="Proteomes" id="UP001079430">
    <property type="component" value="Unassembled WGS sequence"/>
</dbReference>
<dbReference type="EMBL" id="JAPVOI010000004">
    <property type="protein sequence ID" value="MCZ4089305.1"/>
    <property type="molecule type" value="Genomic_DNA"/>
</dbReference>
<feature type="compositionally biased region" description="Basic and acidic residues" evidence="1">
    <location>
        <begin position="57"/>
        <end position="69"/>
    </location>
</feature>
<sequence>MADKPVAALIRENQFLRDVAEKAIRLRRVGMLLDELDDVQGPIEQETGGVGVPIGNRPHDGGNLVRDRA</sequence>
<dbReference type="RefSeq" id="WP_269275850.1">
    <property type="nucleotide sequence ID" value="NZ_JAPVOI010000004.1"/>
</dbReference>
<keyword evidence="3" id="KW-1185">Reference proteome</keyword>
<feature type="region of interest" description="Disordered" evidence="1">
    <location>
        <begin position="42"/>
        <end position="69"/>
    </location>
</feature>
<reference evidence="2" key="1">
    <citation type="submission" date="2022-10" db="EMBL/GenBank/DDBJ databases">
        <title>Whole genome sequencing of three plant growth promoting bacteria isolated from Vachellia tortilis subsp. raddiana in Morocco.</title>
        <authorList>
            <person name="Hnini M."/>
            <person name="Zouagui R."/>
            <person name="Zouagui H."/>
            <person name="Chemao Elfihri M.-W."/>
            <person name="Ibrahimi A."/>
            <person name="Sbabou L."/>
            <person name="Aurag J."/>
        </authorList>
    </citation>
    <scope>NUCLEOTIDE SEQUENCE</scope>
    <source>
        <strain evidence="2">LMR678</strain>
    </source>
</reference>
<protein>
    <recommendedName>
        <fullName evidence="4">Transposase</fullName>
    </recommendedName>
</protein>
<comment type="caution">
    <text evidence="2">The sequence shown here is derived from an EMBL/GenBank/DDBJ whole genome shotgun (WGS) entry which is preliminary data.</text>
</comment>